<reference evidence="2" key="1">
    <citation type="submission" date="2020-07" db="EMBL/GenBank/DDBJ databases">
        <title>Multicomponent nature underlies the extraordinary mechanical properties of spider dragline silk.</title>
        <authorList>
            <person name="Kono N."/>
            <person name="Nakamura H."/>
            <person name="Mori M."/>
            <person name="Yoshida Y."/>
            <person name="Ohtoshi R."/>
            <person name="Malay A.D."/>
            <person name="Moran D.A.P."/>
            <person name="Tomita M."/>
            <person name="Numata K."/>
            <person name="Arakawa K."/>
        </authorList>
    </citation>
    <scope>NUCLEOTIDE SEQUENCE</scope>
</reference>
<evidence type="ECO:0000256" key="1">
    <source>
        <dbReference type="SAM" id="MobiDB-lite"/>
    </source>
</evidence>
<organism evidence="2 3">
    <name type="scientific">Trichonephila clavata</name>
    <name type="common">Joro spider</name>
    <name type="synonym">Nephila clavata</name>
    <dbReference type="NCBI Taxonomy" id="2740835"/>
    <lineage>
        <taxon>Eukaryota</taxon>
        <taxon>Metazoa</taxon>
        <taxon>Ecdysozoa</taxon>
        <taxon>Arthropoda</taxon>
        <taxon>Chelicerata</taxon>
        <taxon>Arachnida</taxon>
        <taxon>Araneae</taxon>
        <taxon>Araneomorphae</taxon>
        <taxon>Entelegynae</taxon>
        <taxon>Araneoidea</taxon>
        <taxon>Nephilidae</taxon>
        <taxon>Trichonephila</taxon>
    </lineage>
</organism>
<feature type="region of interest" description="Disordered" evidence="1">
    <location>
        <begin position="1"/>
        <end position="30"/>
    </location>
</feature>
<comment type="caution">
    <text evidence="2">The sequence shown here is derived from an EMBL/GenBank/DDBJ whole genome shotgun (WGS) entry which is preliminary data.</text>
</comment>
<dbReference type="AlphaFoldDB" id="A0A8X6H0C3"/>
<gene>
    <name evidence="2" type="ORF">TNCT_295401</name>
</gene>
<keyword evidence="3" id="KW-1185">Reference proteome</keyword>
<evidence type="ECO:0000313" key="2">
    <source>
        <dbReference type="EMBL" id="GFR14896.1"/>
    </source>
</evidence>
<dbReference type="Proteomes" id="UP000887116">
    <property type="component" value="Unassembled WGS sequence"/>
</dbReference>
<dbReference type="OrthoDB" id="10519947at2759"/>
<accession>A0A8X6H0C3</accession>
<name>A0A8X6H0C3_TRICU</name>
<dbReference type="EMBL" id="BMAO01017324">
    <property type="protein sequence ID" value="GFR14896.1"/>
    <property type="molecule type" value="Genomic_DNA"/>
</dbReference>
<protein>
    <submittedName>
        <fullName evidence="2">Uncharacterized protein</fullName>
    </submittedName>
</protein>
<proteinExistence type="predicted"/>
<evidence type="ECO:0000313" key="3">
    <source>
        <dbReference type="Proteomes" id="UP000887116"/>
    </source>
</evidence>
<sequence>MVSTSAGKRGSSVKRKKPSNRPPRACKVTTSAQTRLVKGAMTVAYHRILINNNLHPITYNNIILFNKGPLTAALMI</sequence>